<proteinExistence type="predicted"/>
<reference evidence="1 2" key="1">
    <citation type="submission" date="2024-04" db="EMBL/GenBank/DDBJ databases">
        <title>Defined microbial consortia suppress multidrug-resistant proinflammatory Enterobacteriaceae via ecological control.</title>
        <authorList>
            <person name="Furuichi M."/>
            <person name="Kawaguchi T."/>
            <person name="Pust M."/>
            <person name="Yasuma K."/>
            <person name="Plichta D."/>
            <person name="Hasegawa N."/>
            <person name="Ohya T."/>
            <person name="Bhattarai S."/>
            <person name="Sasajima S."/>
            <person name="Aoto Y."/>
            <person name="Tuganbaev T."/>
            <person name="Yaginuma M."/>
            <person name="Ueda M."/>
            <person name="Okahashi N."/>
            <person name="Amafuji K."/>
            <person name="Kiridooshi Y."/>
            <person name="Sugita K."/>
            <person name="Strazar M."/>
            <person name="Skelly A."/>
            <person name="Suda W."/>
            <person name="Hattori M."/>
            <person name="Nakamoto N."/>
            <person name="Caballero S."/>
            <person name="Norman J."/>
            <person name="Olle B."/>
            <person name="Tanoue T."/>
            <person name="Arita M."/>
            <person name="Bucci V."/>
            <person name="Atarashi K."/>
            <person name="Xavier R."/>
            <person name="Honda K."/>
        </authorList>
    </citation>
    <scope>NUCLEOTIDE SEQUENCE [LARGE SCALE GENOMIC DNA]</scope>
    <source>
        <strain evidence="2">k34-0107-D12</strain>
    </source>
</reference>
<organism evidence="1 2">
    <name type="scientific">Blautia parvula</name>
    <dbReference type="NCBI Taxonomy" id="2877527"/>
    <lineage>
        <taxon>Bacteria</taxon>
        <taxon>Bacillati</taxon>
        <taxon>Bacillota</taxon>
        <taxon>Clostridia</taxon>
        <taxon>Lachnospirales</taxon>
        <taxon>Lachnospiraceae</taxon>
        <taxon>Blautia</taxon>
    </lineage>
</organism>
<evidence type="ECO:0000313" key="1">
    <source>
        <dbReference type="EMBL" id="GAA6503051.1"/>
    </source>
</evidence>
<comment type="caution">
    <text evidence="1">The sequence shown here is derived from an EMBL/GenBank/DDBJ whole genome shotgun (WGS) entry which is preliminary data.</text>
</comment>
<dbReference type="Proteomes" id="UP001600941">
    <property type="component" value="Unassembled WGS sequence"/>
</dbReference>
<sequence>MSNAKLKPCPFCGCKEKFSAEIPTKRGKVYQIICCHCGAKTGRKKTEEEAIAAWERRYHIEQEKIG</sequence>
<name>A0ABQ0C2N1_9FIRM</name>
<dbReference type="EMBL" id="BAABZQ010000001">
    <property type="protein sequence ID" value="GAA6503051.1"/>
    <property type="molecule type" value="Genomic_DNA"/>
</dbReference>
<protein>
    <recommendedName>
        <fullName evidence="3">Restriction alleviation protein, Lar family</fullName>
    </recommendedName>
</protein>
<dbReference type="Pfam" id="PF14354">
    <property type="entry name" value="Lar_restr_allev"/>
    <property type="match status" value="1"/>
</dbReference>
<evidence type="ECO:0008006" key="3">
    <source>
        <dbReference type="Google" id="ProtNLM"/>
    </source>
</evidence>
<evidence type="ECO:0000313" key="2">
    <source>
        <dbReference type="Proteomes" id="UP001600941"/>
    </source>
</evidence>
<dbReference type="RefSeq" id="WP_033144174.1">
    <property type="nucleotide sequence ID" value="NZ_AP031413.1"/>
</dbReference>
<gene>
    <name evidence="1" type="ORF">K340107D12_58670</name>
</gene>
<accession>A0ABQ0C2N1</accession>
<dbReference type="NCBIfam" id="TIGR03655">
    <property type="entry name" value="anti_R_Lar"/>
    <property type="match status" value="1"/>
</dbReference>
<keyword evidence="2" id="KW-1185">Reference proteome</keyword>
<dbReference type="InterPro" id="IPR019908">
    <property type="entry name" value="Toxin_RalR"/>
</dbReference>